<dbReference type="Proteomes" id="UP001153076">
    <property type="component" value="Unassembled WGS sequence"/>
</dbReference>
<sequence>MGDYSLAPTILENFAHRPKDGAFTINKNPTKKKPRPWKRFAAQVSFLISLSLCAIPMTTDVAAAPAGEGAAAGGPSSKKPKRFEIKKWSAVALWAWDIVVDNCAICRNHIMDLCIECQANQASATSEECTVAWDSLFARKVRVRLHTSELAQTHRTWSFPLISVLVNMIWWPPWPRGVILAFIMAIWLRFKYSCMLKRLKQYYKSLIKDIIHGTASVEAYHQQRILMESSMGMAHLALGASLPHHFHGGALLSVPKPKSILDQSV</sequence>
<keyword evidence="5" id="KW-1133">Transmembrane helix</keyword>
<evidence type="ECO:0000256" key="3">
    <source>
        <dbReference type="ARBA" id="ARBA00022786"/>
    </source>
</evidence>
<gene>
    <name evidence="6" type="ORF">Cgig2_006956</name>
</gene>
<keyword evidence="1" id="KW-0479">Metal-binding</keyword>
<evidence type="ECO:0008006" key="8">
    <source>
        <dbReference type="Google" id="ProtNLM"/>
    </source>
</evidence>
<name>A0A9Q1KD85_9CARY</name>
<feature type="transmembrane region" description="Helical" evidence="5">
    <location>
        <begin position="173"/>
        <end position="190"/>
    </location>
</feature>
<evidence type="ECO:0000256" key="4">
    <source>
        <dbReference type="ARBA" id="ARBA00022833"/>
    </source>
</evidence>
<dbReference type="InterPro" id="IPR051031">
    <property type="entry name" value="RING-box_E3_Ubiquitin_Ligase"/>
</dbReference>
<evidence type="ECO:0000313" key="6">
    <source>
        <dbReference type="EMBL" id="KAJ8441127.1"/>
    </source>
</evidence>
<evidence type="ECO:0000256" key="1">
    <source>
        <dbReference type="ARBA" id="ARBA00022723"/>
    </source>
</evidence>
<dbReference type="GO" id="GO:0008270">
    <property type="term" value="F:zinc ion binding"/>
    <property type="evidence" value="ECO:0007669"/>
    <property type="project" value="UniProtKB-KW"/>
</dbReference>
<evidence type="ECO:0000313" key="7">
    <source>
        <dbReference type="Proteomes" id="UP001153076"/>
    </source>
</evidence>
<organism evidence="6 7">
    <name type="scientific">Carnegiea gigantea</name>
    <dbReference type="NCBI Taxonomy" id="171969"/>
    <lineage>
        <taxon>Eukaryota</taxon>
        <taxon>Viridiplantae</taxon>
        <taxon>Streptophyta</taxon>
        <taxon>Embryophyta</taxon>
        <taxon>Tracheophyta</taxon>
        <taxon>Spermatophyta</taxon>
        <taxon>Magnoliopsida</taxon>
        <taxon>eudicotyledons</taxon>
        <taxon>Gunneridae</taxon>
        <taxon>Pentapetalae</taxon>
        <taxon>Caryophyllales</taxon>
        <taxon>Cactineae</taxon>
        <taxon>Cactaceae</taxon>
        <taxon>Cactoideae</taxon>
        <taxon>Echinocereeae</taxon>
        <taxon>Carnegiea</taxon>
    </lineage>
</organism>
<dbReference type="EMBL" id="JAKOGI010000175">
    <property type="protein sequence ID" value="KAJ8441127.1"/>
    <property type="molecule type" value="Genomic_DNA"/>
</dbReference>
<dbReference type="OrthoDB" id="8962942at2759"/>
<keyword evidence="5" id="KW-0812">Transmembrane</keyword>
<keyword evidence="5" id="KW-0472">Membrane</keyword>
<keyword evidence="3" id="KW-0833">Ubl conjugation pathway</keyword>
<protein>
    <recommendedName>
        <fullName evidence="8">Zinc finger RING-H2-type domain-containing protein</fullName>
    </recommendedName>
</protein>
<comment type="caution">
    <text evidence="6">The sequence shown here is derived from an EMBL/GenBank/DDBJ whole genome shotgun (WGS) entry which is preliminary data.</text>
</comment>
<dbReference type="InterPro" id="IPR013083">
    <property type="entry name" value="Znf_RING/FYVE/PHD"/>
</dbReference>
<keyword evidence="2" id="KW-0863">Zinc-finger</keyword>
<evidence type="ECO:0000256" key="5">
    <source>
        <dbReference type="SAM" id="Phobius"/>
    </source>
</evidence>
<evidence type="ECO:0000256" key="2">
    <source>
        <dbReference type="ARBA" id="ARBA00022771"/>
    </source>
</evidence>
<keyword evidence="4" id="KW-0862">Zinc</keyword>
<reference evidence="6" key="1">
    <citation type="submission" date="2022-04" db="EMBL/GenBank/DDBJ databases">
        <title>Carnegiea gigantea Genome sequencing and assembly v2.</title>
        <authorList>
            <person name="Copetti D."/>
            <person name="Sanderson M.J."/>
            <person name="Burquez A."/>
            <person name="Wojciechowski M.F."/>
        </authorList>
    </citation>
    <scope>NUCLEOTIDE SEQUENCE</scope>
    <source>
        <strain evidence="6">SGP5-SGP5p</strain>
        <tissue evidence="6">Aerial part</tissue>
    </source>
</reference>
<accession>A0A9Q1KD85</accession>
<proteinExistence type="predicted"/>
<keyword evidence="7" id="KW-1185">Reference proteome</keyword>
<dbReference type="SUPFAM" id="SSF57850">
    <property type="entry name" value="RING/U-box"/>
    <property type="match status" value="1"/>
</dbReference>
<dbReference type="PANTHER" id="PTHR11210">
    <property type="entry name" value="RING BOX"/>
    <property type="match status" value="1"/>
</dbReference>
<dbReference type="Gene3D" id="3.30.40.10">
    <property type="entry name" value="Zinc/RING finger domain, C3HC4 (zinc finger)"/>
    <property type="match status" value="1"/>
</dbReference>
<dbReference type="AlphaFoldDB" id="A0A9Q1KD85"/>